<dbReference type="SUPFAM" id="SSF52833">
    <property type="entry name" value="Thioredoxin-like"/>
    <property type="match status" value="1"/>
</dbReference>
<keyword evidence="1" id="KW-0812">Transmembrane</keyword>
<keyword evidence="1" id="KW-0472">Membrane</keyword>
<name>A0ABP7D8W2_9MICC</name>
<dbReference type="EMBL" id="BAABCJ010000002">
    <property type="protein sequence ID" value="GAA3701031.1"/>
    <property type="molecule type" value="Genomic_DNA"/>
</dbReference>
<feature type="domain" description="Glutaredoxin" evidence="2">
    <location>
        <begin position="76"/>
        <end position="128"/>
    </location>
</feature>
<accession>A0ABP7D8W2</accession>
<evidence type="ECO:0000313" key="3">
    <source>
        <dbReference type="EMBL" id="GAA3701031.1"/>
    </source>
</evidence>
<dbReference type="Proteomes" id="UP001501536">
    <property type="component" value="Unassembled WGS sequence"/>
</dbReference>
<evidence type="ECO:0000259" key="2">
    <source>
        <dbReference type="Pfam" id="PF00462"/>
    </source>
</evidence>
<feature type="transmembrane region" description="Helical" evidence="1">
    <location>
        <begin position="38"/>
        <end position="57"/>
    </location>
</feature>
<dbReference type="Gene3D" id="3.40.30.10">
    <property type="entry name" value="Glutaredoxin"/>
    <property type="match status" value="1"/>
</dbReference>
<evidence type="ECO:0000313" key="4">
    <source>
        <dbReference type="Proteomes" id="UP001501536"/>
    </source>
</evidence>
<keyword evidence="4" id="KW-1185">Reference proteome</keyword>
<dbReference type="InterPro" id="IPR036249">
    <property type="entry name" value="Thioredoxin-like_sf"/>
</dbReference>
<gene>
    <name evidence="3" type="ORF">GCM10022377_13130</name>
</gene>
<keyword evidence="1" id="KW-1133">Transmembrane helix</keyword>
<reference evidence="4" key="1">
    <citation type="journal article" date="2019" name="Int. J. Syst. Evol. Microbiol.">
        <title>The Global Catalogue of Microorganisms (GCM) 10K type strain sequencing project: providing services to taxonomists for standard genome sequencing and annotation.</title>
        <authorList>
            <consortium name="The Broad Institute Genomics Platform"/>
            <consortium name="The Broad Institute Genome Sequencing Center for Infectious Disease"/>
            <person name="Wu L."/>
            <person name="Ma J."/>
        </authorList>
    </citation>
    <scope>NUCLEOTIDE SEQUENCE [LARGE SCALE GENOMIC DNA]</scope>
    <source>
        <strain evidence="4">JCM 16961</strain>
    </source>
</reference>
<protein>
    <submittedName>
        <fullName evidence="3">Glutaredoxin domain-containing protein</fullName>
    </submittedName>
</protein>
<dbReference type="InterPro" id="IPR002109">
    <property type="entry name" value="Glutaredoxin"/>
</dbReference>
<comment type="caution">
    <text evidence="3">The sequence shown here is derived from an EMBL/GenBank/DDBJ whole genome shotgun (WGS) entry which is preliminary data.</text>
</comment>
<sequence>MIMRRLTAHPALLPGLTLVLAAFVLVSGLLRGLEVLDVLIVLAILAYTVFTGIALAVRSGPAAGAEQHVAAGGAAVYWRPGCVYCLKLMWALRSRLGDAYWVNIWEDDDGAATVRAVNGGNETVPTLVGPDGAFVATDRAAAVAEIDRRTRA</sequence>
<evidence type="ECO:0000256" key="1">
    <source>
        <dbReference type="SAM" id="Phobius"/>
    </source>
</evidence>
<organism evidence="3 4">
    <name type="scientific">Zhihengliuella alba</name>
    <dbReference type="NCBI Taxonomy" id="547018"/>
    <lineage>
        <taxon>Bacteria</taxon>
        <taxon>Bacillati</taxon>
        <taxon>Actinomycetota</taxon>
        <taxon>Actinomycetes</taxon>
        <taxon>Micrococcales</taxon>
        <taxon>Micrococcaceae</taxon>
        <taxon>Zhihengliuella</taxon>
    </lineage>
</organism>
<proteinExistence type="predicted"/>
<dbReference type="Pfam" id="PF00462">
    <property type="entry name" value="Glutaredoxin"/>
    <property type="match status" value="1"/>
</dbReference>